<feature type="region of interest" description="Disordered" evidence="1">
    <location>
        <begin position="35"/>
        <end position="69"/>
    </location>
</feature>
<dbReference type="EMBL" id="JAUJYO010000017">
    <property type="protein sequence ID" value="KAK1293124.1"/>
    <property type="molecule type" value="Genomic_DNA"/>
</dbReference>
<comment type="caution">
    <text evidence="2">The sequence shown here is derived from an EMBL/GenBank/DDBJ whole genome shotgun (WGS) entry which is preliminary data.</text>
</comment>
<name>A0AAV9CX90_ACOCL</name>
<accession>A0AAV9CX90</accession>
<sequence length="69" mass="7608">MRRAGGGASVIEVKREIRKLRCKDVPRSLIPGLKMKMERGGTGESERARVKENGETRKAEEGQPTEAKG</sequence>
<organism evidence="2 3">
    <name type="scientific">Acorus calamus</name>
    <name type="common">Sweet flag</name>
    <dbReference type="NCBI Taxonomy" id="4465"/>
    <lineage>
        <taxon>Eukaryota</taxon>
        <taxon>Viridiplantae</taxon>
        <taxon>Streptophyta</taxon>
        <taxon>Embryophyta</taxon>
        <taxon>Tracheophyta</taxon>
        <taxon>Spermatophyta</taxon>
        <taxon>Magnoliopsida</taxon>
        <taxon>Liliopsida</taxon>
        <taxon>Acoraceae</taxon>
        <taxon>Acorus</taxon>
    </lineage>
</organism>
<protein>
    <submittedName>
        <fullName evidence="2">Uncharacterized protein</fullName>
    </submittedName>
</protein>
<evidence type="ECO:0000313" key="2">
    <source>
        <dbReference type="EMBL" id="KAK1293124.1"/>
    </source>
</evidence>
<dbReference type="Proteomes" id="UP001180020">
    <property type="component" value="Unassembled WGS sequence"/>
</dbReference>
<evidence type="ECO:0000313" key="3">
    <source>
        <dbReference type="Proteomes" id="UP001180020"/>
    </source>
</evidence>
<evidence type="ECO:0000256" key="1">
    <source>
        <dbReference type="SAM" id="MobiDB-lite"/>
    </source>
</evidence>
<reference evidence="2" key="2">
    <citation type="submission" date="2023-06" db="EMBL/GenBank/DDBJ databases">
        <authorList>
            <person name="Ma L."/>
            <person name="Liu K.-W."/>
            <person name="Li Z."/>
            <person name="Hsiao Y.-Y."/>
            <person name="Qi Y."/>
            <person name="Fu T."/>
            <person name="Tang G."/>
            <person name="Zhang D."/>
            <person name="Sun W.-H."/>
            <person name="Liu D.-K."/>
            <person name="Li Y."/>
            <person name="Chen G.-Z."/>
            <person name="Liu X.-D."/>
            <person name="Liao X.-Y."/>
            <person name="Jiang Y.-T."/>
            <person name="Yu X."/>
            <person name="Hao Y."/>
            <person name="Huang J."/>
            <person name="Zhao X.-W."/>
            <person name="Ke S."/>
            <person name="Chen Y.-Y."/>
            <person name="Wu W.-L."/>
            <person name="Hsu J.-L."/>
            <person name="Lin Y.-F."/>
            <person name="Huang M.-D."/>
            <person name="Li C.-Y."/>
            <person name="Huang L."/>
            <person name="Wang Z.-W."/>
            <person name="Zhao X."/>
            <person name="Zhong W.-Y."/>
            <person name="Peng D.-H."/>
            <person name="Ahmad S."/>
            <person name="Lan S."/>
            <person name="Zhang J.-S."/>
            <person name="Tsai W.-C."/>
            <person name="Van De Peer Y."/>
            <person name="Liu Z.-J."/>
        </authorList>
    </citation>
    <scope>NUCLEOTIDE SEQUENCE</scope>
    <source>
        <strain evidence="2">CP</strain>
        <tissue evidence="2">Leaves</tissue>
    </source>
</reference>
<gene>
    <name evidence="2" type="ORF">QJS10_CPB17g00322</name>
</gene>
<proteinExistence type="predicted"/>
<reference evidence="2" key="1">
    <citation type="journal article" date="2023" name="Nat. Commun.">
        <title>Diploid and tetraploid genomes of Acorus and the evolution of monocots.</title>
        <authorList>
            <person name="Ma L."/>
            <person name="Liu K.W."/>
            <person name="Li Z."/>
            <person name="Hsiao Y.Y."/>
            <person name="Qi Y."/>
            <person name="Fu T."/>
            <person name="Tang G.D."/>
            <person name="Zhang D."/>
            <person name="Sun W.H."/>
            <person name="Liu D.K."/>
            <person name="Li Y."/>
            <person name="Chen G.Z."/>
            <person name="Liu X.D."/>
            <person name="Liao X.Y."/>
            <person name="Jiang Y.T."/>
            <person name="Yu X."/>
            <person name="Hao Y."/>
            <person name="Huang J."/>
            <person name="Zhao X.W."/>
            <person name="Ke S."/>
            <person name="Chen Y.Y."/>
            <person name="Wu W.L."/>
            <person name="Hsu J.L."/>
            <person name="Lin Y.F."/>
            <person name="Huang M.D."/>
            <person name="Li C.Y."/>
            <person name="Huang L."/>
            <person name="Wang Z.W."/>
            <person name="Zhao X."/>
            <person name="Zhong W.Y."/>
            <person name="Peng D.H."/>
            <person name="Ahmad S."/>
            <person name="Lan S."/>
            <person name="Zhang J.S."/>
            <person name="Tsai W.C."/>
            <person name="Van de Peer Y."/>
            <person name="Liu Z.J."/>
        </authorList>
    </citation>
    <scope>NUCLEOTIDE SEQUENCE</scope>
    <source>
        <strain evidence="2">CP</strain>
    </source>
</reference>
<dbReference type="AlphaFoldDB" id="A0AAV9CX90"/>
<keyword evidence="3" id="KW-1185">Reference proteome</keyword>